<dbReference type="InterPro" id="IPR013099">
    <property type="entry name" value="K_chnl_dom"/>
</dbReference>
<dbReference type="EMBL" id="FUKQ01000010">
    <property type="protein sequence ID" value="SJN20707.1"/>
    <property type="molecule type" value="Genomic_DNA"/>
</dbReference>
<dbReference type="Pfam" id="PF02254">
    <property type="entry name" value="TrkA_N"/>
    <property type="match status" value="1"/>
</dbReference>
<dbReference type="GO" id="GO:0034220">
    <property type="term" value="P:monoatomic ion transmembrane transport"/>
    <property type="evidence" value="ECO:0007669"/>
    <property type="project" value="UniProtKB-KW"/>
</dbReference>
<dbReference type="InterPro" id="IPR050721">
    <property type="entry name" value="Trk_Ktr_HKT_K-transport"/>
</dbReference>
<feature type="transmembrane region" description="Helical" evidence="2">
    <location>
        <begin position="72"/>
        <end position="91"/>
    </location>
</feature>
<reference evidence="4 5" key="1">
    <citation type="submission" date="2017-02" db="EMBL/GenBank/DDBJ databases">
        <authorList>
            <person name="Peterson S.W."/>
        </authorList>
    </citation>
    <scope>NUCLEOTIDE SEQUENCE [LARGE SCALE GENOMIC DNA]</scope>
    <source>
        <strain evidence="4 5">LSP_Lj1</strain>
    </source>
</reference>
<dbReference type="Pfam" id="PF07885">
    <property type="entry name" value="Ion_trans_2"/>
    <property type="match status" value="1"/>
</dbReference>
<keyword evidence="4" id="KW-0407">Ion channel</keyword>
<dbReference type="SUPFAM" id="SSF81324">
    <property type="entry name" value="Voltage-gated potassium channels"/>
    <property type="match status" value="1"/>
</dbReference>
<evidence type="ECO:0000313" key="4">
    <source>
        <dbReference type="EMBL" id="SJN20707.1"/>
    </source>
</evidence>
<dbReference type="AlphaFoldDB" id="A0A1R4ILJ1"/>
<name>A0A1R4ILJ1_9ACTN</name>
<comment type="subcellular location">
    <subcellularLocation>
        <location evidence="1">Cell membrane</location>
        <topology evidence="1">Multi-pass membrane protein</topology>
    </subcellularLocation>
</comment>
<dbReference type="Gene3D" id="1.10.287.70">
    <property type="match status" value="1"/>
</dbReference>
<keyword evidence="4" id="KW-0813">Transport</keyword>
<keyword evidence="2" id="KW-0472">Membrane</keyword>
<dbReference type="InterPro" id="IPR036291">
    <property type="entry name" value="NAD(P)-bd_dom_sf"/>
</dbReference>
<gene>
    <name evidence="4" type="ORF">FM114_02500</name>
</gene>
<dbReference type="STRING" id="1255658.FM114_02500"/>
<feature type="domain" description="RCK N-terminal" evidence="3">
    <location>
        <begin position="150"/>
        <end position="271"/>
    </location>
</feature>
<sequence length="573" mass="64285">MALISTRRWQSTRRLRRVEVDVPTDVPSTDAIFLVLRRMRFPLIVLITIFSISVLGLALLPGVDDEGNTWRMSLFDAFYFISYTATTIGFGELNHTFTTPQRMWVTLSIFASVTGWAYVFGSLFALLQEPAFRKAVSLQRFRSKVKGIHEPFLLLAGYGQAGRTLAMALDHTGRRLVVVDEDPSRIDVLTADQLASDVPAIEGDPRNPALLGLAGLGHPMCEGVIAMTDKDEMNLAVVMAADLLRPEVPVITRCSERANVSRMLDFTPHAVINPYDRYGSYLVMQLNRPATHQMSSWLMSEAGTEMPPMHDQLANGRWMVSADGRFGHEVALDLRNAGLEVIEVAPEDGMPDFTDIVGFVAGAESDTTNLSMAAHARLVNPEIYLSVRQKSIHTTSLLRAFEPDSVFIATDLVAFETLARLESPLYWGFVEHVQTMDNDEALALRERITSRLDRWCPIPRLIPITQHSAPAVFRWLDRGHKVTLDFLLRDPDDRDHPIEAIPYMLKRGDEITYLPSMDSEVRIGDEVGLLCRGRGLSQLNATLYSDASVEYLCTAREVPSTWVWRMLRGIKNH</sequence>
<evidence type="ECO:0000256" key="1">
    <source>
        <dbReference type="ARBA" id="ARBA00004651"/>
    </source>
</evidence>
<dbReference type="OrthoDB" id="9781411at2"/>
<accession>A0A1R4ILJ1</accession>
<evidence type="ECO:0000256" key="2">
    <source>
        <dbReference type="SAM" id="Phobius"/>
    </source>
</evidence>
<dbReference type="GO" id="GO:0006813">
    <property type="term" value="P:potassium ion transport"/>
    <property type="evidence" value="ECO:0007669"/>
    <property type="project" value="InterPro"/>
</dbReference>
<feature type="transmembrane region" description="Helical" evidence="2">
    <location>
        <begin position="41"/>
        <end position="60"/>
    </location>
</feature>
<keyword evidence="2" id="KW-0812">Transmembrane</keyword>
<keyword evidence="5" id="KW-1185">Reference proteome</keyword>
<dbReference type="PANTHER" id="PTHR43833">
    <property type="entry name" value="POTASSIUM CHANNEL PROTEIN 2-RELATED-RELATED"/>
    <property type="match status" value="1"/>
</dbReference>
<keyword evidence="2" id="KW-1133">Transmembrane helix</keyword>
<dbReference type="InterPro" id="IPR003148">
    <property type="entry name" value="RCK_N"/>
</dbReference>
<evidence type="ECO:0000313" key="5">
    <source>
        <dbReference type="Proteomes" id="UP000188342"/>
    </source>
</evidence>
<organism evidence="4 5">
    <name type="scientific">Luteococcus japonicus LSP_Lj1</name>
    <dbReference type="NCBI Taxonomy" id="1255658"/>
    <lineage>
        <taxon>Bacteria</taxon>
        <taxon>Bacillati</taxon>
        <taxon>Actinomycetota</taxon>
        <taxon>Actinomycetes</taxon>
        <taxon>Propionibacteriales</taxon>
        <taxon>Propionibacteriaceae</taxon>
        <taxon>Luteococcus</taxon>
    </lineage>
</organism>
<evidence type="ECO:0000259" key="3">
    <source>
        <dbReference type="PROSITE" id="PS51201"/>
    </source>
</evidence>
<dbReference type="RefSeq" id="WP_094763620.1">
    <property type="nucleotide sequence ID" value="NZ_FUKQ01000010.1"/>
</dbReference>
<dbReference type="Gene3D" id="3.40.50.720">
    <property type="entry name" value="NAD(P)-binding Rossmann-like Domain"/>
    <property type="match status" value="1"/>
</dbReference>
<dbReference type="GO" id="GO:0005886">
    <property type="term" value="C:plasma membrane"/>
    <property type="evidence" value="ECO:0007669"/>
    <property type="project" value="UniProtKB-SubCell"/>
</dbReference>
<protein>
    <submittedName>
        <fullName evidence="4">Potassium channel protein</fullName>
    </submittedName>
</protein>
<feature type="transmembrane region" description="Helical" evidence="2">
    <location>
        <begin position="103"/>
        <end position="127"/>
    </location>
</feature>
<keyword evidence="4" id="KW-0406">Ion transport</keyword>
<dbReference type="Proteomes" id="UP000188342">
    <property type="component" value="Unassembled WGS sequence"/>
</dbReference>
<proteinExistence type="predicted"/>
<dbReference type="SUPFAM" id="SSF51735">
    <property type="entry name" value="NAD(P)-binding Rossmann-fold domains"/>
    <property type="match status" value="1"/>
</dbReference>
<dbReference type="PROSITE" id="PS51201">
    <property type="entry name" value="RCK_N"/>
    <property type="match status" value="1"/>
</dbReference>